<proteinExistence type="predicted"/>
<comment type="caution">
    <text evidence="2">The sequence shown here is derived from an EMBL/GenBank/DDBJ whole genome shotgun (WGS) entry which is preliminary data.</text>
</comment>
<dbReference type="RefSeq" id="WP_002621969.1">
    <property type="nucleotide sequence ID" value="NZ_ANAH02000010.1"/>
</dbReference>
<dbReference type="eggNOG" id="COG3210">
    <property type="taxonomic scope" value="Bacteria"/>
</dbReference>
<organism evidence="2 3">
    <name type="scientific">Cystobacter fuscus (strain ATCC 25194 / DSM 2262 / NBRC 100088 / M29)</name>
    <dbReference type="NCBI Taxonomy" id="1242864"/>
    <lineage>
        <taxon>Bacteria</taxon>
        <taxon>Pseudomonadati</taxon>
        <taxon>Myxococcota</taxon>
        <taxon>Myxococcia</taxon>
        <taxon>Myxococcales</taxon>
        <taxon>Cystobacterineae</taxon>
        <taxon>Archangiaceae</taxon>
        <taxon>Cystobacter</taxon>
    </lineage>
</organism>
<evidence type="ECO:0000313" key="3">
    <source>
        <dbReference type="Proteomes" id="UP000011682"/>
    </source>
</evidence>
<dbReference type="AlphaFoldDB" id="S9QIT6"/>
<accession>S9QIT6</accession>
<keyword evidence="3" id="KW-1185">Reference proteome</keyword>
<feature type="compositionally biased region" description="Pro residues" evidence="1">
    <location>
        <begin position="426"/>
        <end position="436"/>
    </location>
</feature>
<dbReference type="CDD" id="cd20746">
    <property type="entry name" value="FIX_Ntox15_NUC_DUF4112_RhsA-like"/>
    <property type="match status" value="1"/>
</dbReference>
<protein>
    <submittedName>
        <fullName evidence="2">Filamentous hemagglutinin</fullName>
    </submittedName>
</protein>
<feature type="region of interest" description="Disordered" evidence="1">
    <location>
        <begin position="404"/>
        <end position="464"/>
    </location>
</feature>
<name>S9QIT6_CYSF2</name>
<dbReference type="EMBL" id="ANAH02000010">
    <property type="protein sequence ID" value="EPX61169.1"/>
    <property type="molecule type" value="Genomic_DNA"/>
</dbReference>
<evidence type="ECO:0000256" key="1">
    <source>
        <dbReference type="SAM" id="MobiDB-lite"/>
    </source>
</evidence>
<dbReference type="Proteomes" id="UP000011682">
    <property type="component" value="Unassembled WGS sequence"/>
</dbReference>
<dbReference type="InterPro" id="IPR049802">
    <property type="entry name" value="RhsC-like_FIX"/>
</dbReference>
<evidence type="ECO:0000313" key="2">
    <source>
        <dbReference type="EMBL" id="EPX61169.1"/>
    </source>
</evidence>
<gene>
    <name evidence="2" type="ORF">D187_000952</name>
</gene>
<sequence>MAPSTQKRIALPINQNAAQAANGVLKSETGGRLPDPAAPEDFRLRERWLSLYALYGGKLESDQSSTCSVGATTAPCAVMSIRLEYLHADGTPVKGARYIVESPKGEVWYTGTLDKNGRAQIDNVPPERSSFVYYFLEDLEIEELHVKPSATPDKEAPKAVYESMLDWIWGTLQGDFNPDPTISQIAVNTALGLFPVVDQALDVRDIIAGLKHLIEYYAESKSEQSKHKPIIGLDYEVYLWLNLFIIALGCIPEIGSLVKGVLKGLITFIHRKGAHAITKLAPELWWYLLKIFNFFGKSNAHEWLKRLPDNMGKWMDEAAAKIKQSLDTIQEALNKGKEHANGWLARTFASKQQIAALIETCNRIQGSIQKTYSALDAMKARINQWLRDQIGQLLLGKSRRSMVGRASTNAEPHSNIVRQEAQEPPRSLPEVPPPHSLRPVQPLDVNSYGNQTQRSIKGDRLENDHIPSFAASKKAAEKQLGRELTKDEATKLRNHLTSITEPEEVHKNFSRTYFNKNNAGKVAEDAQDLQKAARNDMEALRDALGRSGTSSQVEEAFKAIEARNKSIGLYDDMNKLLNSLGIKK</sequence>
<reference evidence="2" key="1">
    <citation type="submission" date="2013-05" db="EMBL/GenBank/DDBJ databases">
        <title>Genome assembly of Cystobacter fuscus DSM 2262.</title>
        <authorList>
            <person name="Sharma G."/>
            <person name="Khatri I."/>
            <person name="Kaur C."/>
            <person name="Mayilraj S."/>
            <person name="Subramanian S."/>
        </authorList>
    </citation>
    <scope>NUCLEOTIDE SEQUENCE [LARGE SCALE GENOMIC DNA]</scope>
    <source>
        <strain evidence="2">DSM 2262</strain>
    </source>
</reference>